<gene>
    <name evidence="8" type="primary">ackA_2</name>
    <name evidence="6" type="synonym">ackA</name>
    <name evidence="8" type="ORF">CA13_69990</name>
</gene>
<dbReference type="PIRSF" id="PIRSF000722">
    <property type="entry name" value="Acetate_prop_kin"/>
    <property type="match status" value="1"/>
</dbReference>
<dbReference type="Pfam" id="PF00871">
    <property type="entry name" value="Acetate_kinase"/>
    <property type="match status" value="1"/>
</dbReference>
<keyword evidence="9" id="KW-1185">Reference proteome</keyword>
<evidence type="ECO:0000313" key="8">
    <source>
        <dbReference type="EMBL" id="TWT76504.1"/>
    </source>
</evidence>
<evidence type="ECO:0000256" key="1">
    <source>
        <dbReference type="ARBA" id="ARBA00008748"/>
    </source>
</evidence>
<feature type="binding site" evidence="6">
    <location>
        <begin position="183"/>
        <end position="187"/>
    </location>
    <ligand>
        <name>ATP</name>
        <dbReference type="ChEBI" id="CHEBI:30616"/>
    </ligand>
</feature>
<evidence type="ECO:0000256" key="6">
    <source>
        <dbReference type="HAMAP-Rule" id="MF_00020"/>
    </source>
</evidence>
<comment type="catalytic activity">
    <reaction evidence="6">
        <text>acetate + ATP = acetyl phosphate + ADP</text>
        <dbReference type="Rhea" id="RHEA:11352"/>
        <dbReference type="ChEBI" id="CHEBI:22191"/>
        <dbReference type="ChEBI" id="CHEBI:30089"/>
        <dbReference type="ChEBI" id="CHEBI:30616"/>
        <dbReference type="ChEBI" id="CHEBI:456216"/>
        <dbReference type="EC" id="2.7.2.1"/>
    </reaction>
</comment>
<dbReference type="PRINTS" id="PR00471">
    <property type="entry name" value="ACETATEKNASE"/>
</dbReference>
<dbReference type="GO" id="GO:0005524">
    <property type="term" value="F:ATP binding"/>
    <property type="evidence" value="ECO:0007669"/>
    <property type="project" value="UniProtKB-KW"/>
</dbReference>
<comment type="subunit">
    <text evidence="6">Homodimer.</text>
</comment>
<dbReference type="InterPro" id="IPR004372">
    <property type="entry name" value="Ac/propionate_kinase"/>
</dbReference>
<dbReference type="GO" id="GO:0005737">
    <property type="term" value="C:cytoplasm"/>
    <property type="evidence" value="ECO:0007669"/>
    <property type="project" value="UniProtKB-SubCell"/>
</dbReference>
<feature type="site" description="Transition state stabilizer" evidence="6">
    <location>
        <position position="216"/>
    </location>
</feature>
<dbReference type="InterPro" id="IPR000890">
    <property type="entry name" value="Aliphatic_acid_kin_short-chain"/>
</dbReference>
<dbReference type="NCBIfam" id="TIGR00016">
    <property type="entry name" value="ackA"/>
    <property type="match status" value="1"/>
</dbReference>
<dbReference type="PANTHER" id="PTHR21060:SF15">
    <property type="entry name" value="ACETATE KINASE-RELATED"/>
    <property type="match status" value="1"/>
</dbReference>
<dbReference type="UniPathway" id="UPA00340">
    <property type="reaction ID" value="UER00458"/>
</dbReference>
<dbReference type="Gene3D" id="3.30.420.40">
    <property type="match status" value="2"/>
</dbReference>
<dbReference type="GO" id="GO:0006085">
    <property type="term" value="P:acetyl-CoA biosynthetic process"/>
    <property type="evidence" value="ECO:0007669"/>
    <property type="project" value="UniProtKB-UniRule"/>
</dbReference>
<dbReference type="InterPro" id="IPR043129">
    <property type="entry name" value="ATPase_NBD"/>
</dbReference>
<accession>A0A5C5YNM6</accession>
<feature type="site" description="Transition state stabilizer" evidence="6">
    <location>
        <position position="155"/>
    </location>
</feature>
<dbReference type="SUPFAM" id="SSF53067">
    <property type="entry name" value="Actin-like ATPase domain"/>
    <property type="match status" value="2"/>
</dbReference>
<keyword evidence="5 6" id="KW-0067">ATP-binding</keyword>
<feature type="binding site" evidence="6">
    <location>
        <begin position="305"/>
        <end position="309"/>
    </location>
    <ligand>
        <name>ATP</name>
        <dbReference type="ChEBI" id="CHEBI:30616"/>
    </ligand>
</feature>
<keyword evidence="4 6" id="KW-0418">Kinase</keyword>
<reference evidence="8 9" key="1">
    <citation type="submission" date="2019-02" db="EMBL/GenBank/DDBJ databases">
        <title>Deep-cultivation of Planctomycetes and their phenomic and genomic characterization uncovers novel biology.</title>
        <authorList>
            <person name="Wiegand S."/>
            <person name="Jogler M."/>
            <person name="Boedeker C."/>
            <person name="Pinto D."/>
            <person name="Vollmers J."/>
            <person name="Rivas-Marin E."/>
            <person name="Kohn T."/>
            <person name="Peeters S.H."/>
            <person name="Heuer A."/>
            <person name="Rast P."/>
            <person name="Oberbeckmann S."/>
            <person name="Bunk B."/>
            <person name="Jeske O."/>
            <person name="Meyerdierks A."/>
            <person name="Storesund J.E."/>
            <person name="Kallscheuer N."/>
            <person name="Luecker S."/>
            <person name="Lage O.M."/>
            <person name="Pohl T."/>
            <person name="Merkel B.J."/>
            <person name="Hornburger P."/>
            <person name="Mueller R.-W."/>
            <person name="Bruemmer F."/>
            <person name="Labrenz M."/>
            <person name="Spormann A.M."/>
            <person name="Op Den Camp H."/>
            <person name="Overmann J."/>
            <person name="Amann R."/>
            <person name="Jetten M.S.M."/>
            <person name="Mascher T."/>
            <person name="Medema M.H."/>
            <person name="Devos D.P."/>
            <person name="Kaster A.-K."/>
            <person name="Ovreas L."/>
            <person name="Rohde M."/>
            <person name="Galperin M.Y."/>
            <person name="Jogler C."/>
        </authorList>
    </citation>
    <scope>NUCLEOTIDE SEQUENCE [LARGE SCALE GENOMIC DNA]</scope>
    <source>
        <strain evidence="8 9">CA13</strain>
    </source>
</reference>
<feature type="active site" description="Proton donor/acceptor" evidence="6">
    <location>
        <position position="123"/>
    </location>
</feature>
<name>A0A5C5YNM6_9BACT</name>
<comment type="pathway">
    <text evidence="6">Metabolic intermediate biosynthesis; acetyl-CoA biosynthesis; acetyl-CoA from acetate: step 1/2.</text>
</comment>
<dbReference type="GO" id="GO:0000287">
    <property type="term" value="F:magnesium ion binding"/>
    <property type="evidence" value="ECO:0007669"/>
    <property type="project" value="UniProtKB-UniRule"/>
</dbReference>
<comment type="cofactor">
    <cofactor evidence="6">
        <name>Mg(2+)</name>
        <dbReference type="ChEBI" id="CHEBI:18420"/>
    </cofactor>
    <cofactor evidence="6">
        <name>Mn(2+)</name>
        <dbReference type="ChEBI" id="CHEBI:29035"/>
    </cofactor>
    <text evidence="6">Mg(2+). Can also accept Mn(2+).</text>
</comment>
<dbReference type="GO" id="GO:0008776">
    <property type="term" value="F:acetate kinase activity"/>
    <property type="evidence" value="ECO:0007669"/>
    <property type="project" value="UniProtKB-UniRule"/>
</dbReference>
<keyword evidence="6" id="KW-0479">Metal-binding</keyword>
<keyword evidence="6" id="KW-0460">Magnesium</keyword>
<dbReference type="OrthoDB" id="9802453at2"/>
<protein>
    <recommendedName>
        <fullName evidence="6">Acetate kinase</fullName>
        <ecNumber evidence="6">2.7.2.1</ecNumber>
    </recommendedName>
    <alternativeName>
        <fullName evidence="6">Acetokinase</fullName>
    </alternativeName>
</protein>
<evidence type="ECO:0000256" key="7">
    <source>
        <dbReference type="RuleBase" id="RU003835"/>
    </source>
</evidence>
<comment type="caution">
    <text evidence="8">The sequence shown here is derived from an EMBL/GenBank/DDBJ whole genome shotgun (WGS) entry which is preliminary data.</text>
</comment>
<comment type="subcellular location">
    <subcellularLocation>
        <location evidence="6">Cytoplasm</location>
    </subcellularLocation>
</comment>
<feature type="binding site" evidence="6">
    <location>
        <position position="14"/>
    </location>
    <ligand>
        <name>ATP</name>
        <dbReference type="ChEBI" id="CHEBI:30616"/>
    </ligand>
</feature>
<evidence type="ECO:0000256" key="4">
    <source>
        <dbReference type="ARBA" id="ARBA00022777"/>
    </source>
</evidence>
<keyword evidence="3 6" id="KW-0547">Nucleotide-binding</keyword>
<feature type="binding site" evidence="6">
    <location>
        <position position="7"/>
    </location>
    <ligand>
        <name>Mg(2+)</name>
        <dbReference type="ChEBI" id="CHEBI:18420"/>
    </ligand>
</feature>
<dbReference type="PROSITE" id="PS01076">
    <property type="entry name" value="ACETATE_KINASE_2"/>
    <property type="match status" value="1"/>
</dbReference>
<dbReference type="EMBL" id="SJPJ01000002">
    <property type="protein sequence ID" value="TWT76504.1"/>
    <property type="molecule type" value="Genomic_DNA"/>
</dbReference>
<feature type="binding site" evidence="6">
    <location>
        <position position="361"/>
    </location>
    <ligand>
        <name>Mg(2+)</name>
        <dbReference type="ChEBI" id="CHEBI:18420"/>
    </ligand>
</feature>
<sequence length="375" mass="40348">MNVLVFNVGSTTLKYALINTETSERLSEGLVDRIGQTGGDAADHLSAAQIVLEKHATLDVNAIGHRVVHGSDFFTDCTMVTRSVLDDLATLDSIAPLHNPPARAVIEAITNLDMPIPQVMVFDTAYFSTLPPKAYRYAVPEEIYRDYNVRRYGFHGTSHRYVTEQTLGFFEGDTSQTKVITLHLGGGASATASVGGTAVETSLGMTPLEGLVMATRTGDIDASVPLHLMRQAKMSTEEVDKLLNKQSGLVGLCGDADMRTILSRRDKGDEAAKLAIEVYVHRIQKYIGSYIAVLGGLDALVFTAGVGENAAAIRALVAKPLSCFGIEIDTEVNANARPKGKIVDLSTPNAKVRTLIVPTDEEQAISKQVEGFLGR</sequence>
<dbReference type="InterPro" id="IPR023865">
    <property type="entry name" value="Aliphatic_acid_kinase_CS"/>
</dbReference>
<dbReference type="PANTHER" id="PTHR21060">
    <property type="entry name" value="ACETATE KINASE"/>
    <property type="match status" value="1"/>
</dbReference>
<dbReference type="EC" id="2.7.2.1" evidence="6"/>
<dbReference type="AlphaFoldDB" id="A0A5C5YNM6"/>
<evidence type="ECO:0000313" key="9">
    <source>
        <dbReference type="Proteomes" id="UP000315010"/>
    </source>
</evidence>
<evidence type="ECO:0000256" key="2">
    <source>
        <dbReference type="ARBA" id="ARBA00022679"/>
    </source>
</evidence>
<dbReference type="GO" id="GO:0006083">
    <property type="term" value="P:acetate metabolic process"/>
    <property type="evidence" value="ECO:0007669"/>
    <property type="project" value="TreeGrafter"/>
</dbReference>
<comment type="similarity">
    <text evidence="1 6 7">Belongs to the acetokinase family.</text>
</comment>
<evidence type="ECO:0000256" key="5">
    <source>
        <dbReference type="ARBA" id="ARBA00022840"/>
    </source>
</evidence>
<keyword evidence="6" id="KW-0963">Cytoplasm</keyword>
<feature type="binding site" evidence="6">
    <location>
        <begin position="257"/>
        <end position="259"/>
    </location>
    <ligand>
        <name>ATP</name>
        <dbReference type="ChEBI" id="CHEBI:30616"/>
    </ligand>
</feature>
<dbReference type="HAMAP" id="MF_00020">
    <property type="entry name" value="Acetate_kinase"/>
    <property type="match status" value="1"/>
</dbReference>
<dbReference type="RefSeq" id="WP_146404262.1">
    <property type="nucleotide sequence ID" value="NZ_SJPJ01000002.1"/>
</dbReference>
<proteinExistence type="inferred from homology"/>
<dbReference type="Proteomes" id="UP000315010">
    <property type="component" value="Unassembled WGS sequence"/>
</dbReference>
<feature type="binding site" evidence="6">
    <location>
        <position position="66"/>
    </location>
    <ligand>
        <name>substrate</name>
    </ligand>
</feature>
<comment type="function">
    <text evidence="6">Catalyzes the formation of acetyl phosphate from acetate and ATP. Can also catalyze the reverse reaction.</text>
</comment>
<organism evidence="8 9">
    <name type="scientific">Novipirellula herctigrandis</name>
    <dbReference type="NCBI Taxonomy" id="2527986"/>
    <lineage>
        <taxon>Bacteria</taxon>
        <taxon>Pseudomonadati</taxon>
        <taxon>Planctomycetota</taxon>
        <taxon>Planctomycetia</taxon>
        <taxon>Pirellulales</taxon>
        <taxon>Pirellulaceae</taxon>
        <taxon>Novipirellula</taxon>
    </lineage>
</organism>
<keyword evidence="2 6" id="KW-0808">Transferase</keyword>
<evidence type="ECO:0000256" key="3">
    <source>
        <dbReference type="ARBA" id="ARBA00022741"/>
    </source>
</evidence>